<evidence type="ECO:0000259" key="1">
    <source>
        <dbReference type="Pfam" id="PF13456"/>
    </source>
</evidence>
<dbReference type="Proteomes" id="UP000188268">
    <property type="component" value="Unassembled WGS sequence"/>
</dbReference>
<dbReference type="InterPro" id="IPR012337">
    <property type="entry name" value="RNaseH-like_sf"/>
</dbReference>
<dbReference type="InterPro" id="IPR026960">
    <property type="entry name" value="RVT-Znf"/>
</dbReference>
<dbReference type="CDD" id="cd06222">
    <property type="entry name" value="RNase_H_like"/>
    <property type="match status" value="1"/>
</dbReference>
<protein>
    <recommendedName>
        <fullName evidence="5">Reverse transcriptase zinc-binding domain-containing protein</fullName>
    </recommendedName>
</protein>
<evidence type="ECO:0008006" key="5">
    <source>
        <dbReference type="Google" id="ProtNLM"/>
    </source>
</evidence>
<dbReference type="STRING" id="210143.A0A1R3K657"/>
<dbReference type="Gene3D" id="3.30.420.10">
    <property type="entry name" value="Ribonuclease H-like superfamily/Ribonuclease H"/>
    <property type="match status" value="1"/>
</dbReference>
<evidence type="ECO:0000259" key="2">
    <source>
        <dbReference type="Pfam" id="PF13966"/>
    </source>
</evidence>
<dbReference type="OMA" id="CYATEES"/>
<organism evidence="3 4">
    <name type="scientific">Corchorus capsularis</name>
    <name type="common">Jute</name>
    <dbReference type="NCBI Taxonomy" id="210143"/>
    <lineage>
        <taxon>Eukaryota</taxon>
        <taxon>Viridiplantae</taxon>
        <taxon>Streptophyta</taxon>
        <taxon>Embryophyta</taxon>
        <taxon>Tracheophyta</taxon>
        <taxon>Spermatophyta</taxon>
        <taxon>Magnoliopsida</taxon>
        <taxon>eudicotyledons</taxon>
        <taxon>Gunneridae</taxon>
        <taxon>Pentapetalae</taxon>
        <taxon>rosids</taxon>
        <taxon>malvids</taxon>
        <taxon>Malvales</taxon>
        <taxon>Malvaceae</taxon>
        <taxon>Grewioideae</taxon>
        <taxon>Apeibeae</taxon>
        <taxon>Corchorus</taxon>
    </lineage>
</organism>
<proteinExistence type="predicted"/>
<dbReference type="PANTHER" id="PTHR36617">
    <property type="entry name" value="PROTEIN, PUTATIVE-RELATED"/>
    <property type="match status" value="1"/>
</dbReference>
<evidence type="ECO:0000313" key="4">
    <source>
        <dbReference type="Proteomes" id="UP000188268"/>
    </source>
</evidence>
<dbReference type="InterPro" id="IPR044730">
    <property type="entry name" value="RNase_H-like_dom_plant"/>
</dbReference>
<dbReference type="Gramene" id="OMP02587">
    <property type="protein sequence ID" value="OMP02587"/>
    <property type="gene ID" value="CCACVL1_02751"/>
</dbReference>
<keyword evidence="4" id="KW-1185">Reference proteome</keyword>
<sequence>MWFSSERDSLRRKVIVEKYGSENRCLLPDPARSQRSSALWKGICSPLVPSSPYYNCFWTNTLLPVGSGDRIRFWFDQWISDTTLKELFPRIFAISTCRDGSVADFGYWQNDLLVWKINLRRDCFDWEKDQLDALMGVLDGMILHSRFQDRLVWKLTPDGLYSPSSFSKSLVGPGASNHDFWNVIWCGLAPPKVEAFMWQAVRDRIAVKEFLAFRGLIDKEDTLCPLCNIEKETVHHLLLSCHLSWAIWSYFLNQWGEAGIGGVLRNHDGEVLISFSKYVGVVDSNEAEVLAVREAFLIFSASSWANLNPVVIESDSSNTVKWVQNPSFAPWRFRQIMMKIETLKQIYSKEC</sequence>
<feature type="domain" description="Reverse transcriptase zinc-binding" evidence="2">
    <location>
        <begin position="176"/>
        <end position="248"/>
    </location>
</feature>
<reference evidence="3 4" key="1">
    <citation type="submission" date="2013-09" db="EMBL/GenBank/DDBJ databases">
        <title>Corchorus capsularis genome sequencing.</title>
        <authorList>
            <person name="Alam M."/>
            <person name="Haque M.S."/>
            <person name="Islam M.S."/>
            <person name="Emdad E.M."/>
            <person name="Islam M.M."/>
            <person name="Ahmed B."/>
            <person name="Halim A."/>
            <person name="Hossen Q.M.M."/>
            <person name="Hossain M.Z."/>
            <person name="Ahmed R."/>
            <person name="Khan M.M."/>
            <person name="Islam R."/>
            <person name="Rashid M.M."/>
            <person name="Khan S.A."/>
            <person name="Rahman M.S."/>
            <person name="Alam M."/>
        </authorList>
    </citation>
    <scope>NUCLEOTIDE SEQUENCE [LARGE SCALE GENOMIC DNA]</scope>
    <source>
        <strain evidence="4">cv. CVL-1</strain>
        <tissue evidence="3">Whole seedling</tissue>
    </source>
</reference>
<gene>
    <name evidence="3" type="ORF">CCACVL1_02751</name>
</gene>
<comment type="caution">
    <text evidence="3">The sequence shown here is derived from an EMBL/GenBank/DDBJ whole genome shotgun (WGS) entry which is preliminary data.</text>
</comment>
<dbReference type="InterPro" id="IPR002156">
    <property type="entry name" value="RNaseH_domain"/>
</dbReference>
<feature type="domain" description="RNase H type-1" evidence="1">
    <location>
        <begin position="253"/>
        <end position="327"/>
    </location>
</feature>
<dbReference type="OrthoDB" id="975181at2759"/>
<dbReference type="Pfam" id="PF13456">
    <property type="entry name" value="RVT_3"/>
    <property type="match status" value="1"/>
</dbReference>
<dbReference type="SUPFAM" id="SSF53098">
    <property type="entry name" value="Ribonuclease H-like"/>
    <property type="match status" value="1"/>
</dbReference>
<dbReference type="PANTHER" id="PTHR36617:SF5">
    <property type="entry name" value="OS05G0421675 PROTEIN"/>
    <property type="match status" value="1"/>
</dbReference>
<dbReference type="GO" id="GO:0003676">
    <property type="term" value="F:nucleic acid binding"/>
    <property type="evidence" value="ECO:0007669"/>
    <property type="project" value="InterPro"/>
</dbReference>
<dbReference type="AlphaFoldDB" id="A0A1R3K657"/>
<evidence type="ECO:0000313" key="3">
    <source>
        <dbReference type="EMBL" id="OMP02587.1"/>
    </source>
</evidence>
<dbReference type="GO" id="GO:0004523">
    <property type="term" value="F:RNA-DNA hybrid ribonuclease activity"/>
    <property type="evidence" value="ECO:0007669"/>
    <property type="project" value="InterPro"/>
</dbReference>
<accession>A0A1R3K657</accession>
<dbReference type="InterPro" id="IPR036397">
    <property type="entry name" value="RNaseH_sf"/>
</dbReference>
<name>A0A1R3K657_COCAP</name>
<dbReference type="Pfam" id="PF13966">
    <property type="entry name" value="zf-RVT"/>
    <property type="match status" value="1"/>
</dbReference>
<dbReference type="EMBL" id="AWWV01006201">
    <property type="protein sequence ID" value="OMP02587.1"/>
    <property type="molecule type" value="Genomic_DNA"/>
</dbReference>